<name>A0ACC0CW07_9PEZI</name>
<comment type="caution">
    <text evidence="1">The sequence shown here is derived from an EMBL/GenBank/DDBJ whole genome shotgun (WGS) entry which is preliminary data.</text>
</comment>
<gene>
    <name evidence="1" type="ORF">F4821DRAFT_261754</name>
</gene>
<organism evidence="1 2">
    <name type="scientific">Hypoxylon rubiginosum</name>
    <dbReference type="NCBI Taxonomy" id="110542"/>
    <lineage>
        <taxon>Eukaryota</taxon>
        <taxon>Fungi</taxon>
        <taxon>Dikarya</taxon>
        <taxon>Ascomycota</taxon>
        <taxon>Pezizomycotina</taxon>
        <taxon>Sordariomycetes</taxon>
        <taxon>Xylariomycetidae</taxon>
        <taxon>Xylariales</taxon>
        <taxon>Hypoxylaceae</taxon>
        <taxon>Hypoxylon</taxon>
    </lineage>
</organism>
<dbReference type="Proteomes" id="UP001497680">
    <property type="component" value="Unassembled WGS sequence"/>
</dbReference>
<protein>
    <submittedName>
        <fullName evidence="1">Uncharacterized protein</fullName>
    </submittedName>
</protein>
<evidence type="ECO:0000313" key="2">
    <source>
        <dbReference type="Proteomes" id="UP001497680"/>
    </source>
</evidence>
<accession>A0ACC0CW07</accession>
<dbReference type="EMBL" id="MU394334">
    <property type="protein sequence ID" value="KAI6084677.1"/>
    <property type="molecule type" value="Genomic_DNA"/>
</dbReference>
<reference evidence="1 2" key="1">
    <citation type="journal article" date="2022" name="New Phytol.">
        <title>Ecological generalism drives hyperdiversity of secondary metabolite gene clusters in xylarialean endophytes.</title>
        <authorList>
            <person name="Franco M.E.E."/>
            <person name="Wisecaver J.H."/>
            <person name="Arnold A.E."/>
            <person name="Ju Y.M."/>
            <person name="Slot J.C."/>
            <person name="Ahrendt S."/>
            <person name="Moore L.P."/>
            <person name="Eastman K.E."/>
            <person name="Scott K."/>
            <person name="Konkel Z."/>
            <person name="Mondo S.J."/>
            <person name="Kuo A."/>
            <person name="Hayes R.D."/>
            <person name="Haridas S."/>
            <person name="Andreopoulos B."/>
            <person name="Riley R."/>
            <person name="LaButti K."/>
            <person name="Pangilinan J."/>
            <person name="Lipzen A."/>
            <person name="Amirebrahimi M."/>
            <person name="Yan J."/>
            <person name="Adam C."/>
            <person name="Keymanesh K."/>
            <person name="Ng V."/>
            <person name="Louie K."/>
            <person name="Northen T."/>
            <person name="Drula E."/>
            <person name="Henrissat B."/>
            <person name="Hsieh H.M."/>
            <person name="Youens-Clark K."/>
            <person name="Lutzoni F."/>
            <person name="Miadlikowska J."/>
            <person name="Eastwood D.C."/>
            <person name="Hamelin R.C."/>
            <person name="Grigoriev I.V."/>
            <person name="U'Ren J.M."/>
        </authorList>
    </citation>
    <scope>NUCLEOTIDE SEQUENCE [LARGE SCALE GENOMIC DNA]</scope>
    <source>
        <strain evidence="1 2">ER1909</strain>
    </source>
</reference>
<proteinExistence type="predicted"/>
<keyword evidence="2" id="KW-1185">Reference proteome</keyword>
<evidence type="ECO:0000313" key="1">
    <source>
        <dbReference type="EMBL" id="KAI6084677.1"/>
    </source>
</evidence>
<sequence length="407" mass="46165">MSKLADLLKQFPNLPPAEQQEILNSPGMTPPDGVEPNFDHPANRNDLAIAISVICLFLVTFSASVRAYSKLALVKRVRLEDYLGVMAFAGFVGIACAYYTQLRYGGFFVRQWNVRLRDLQVVYEYAIIFALLYHIPMVFAKTAILLEWIHIFVPDHNRSRNKFFLLARFMMWLNILMYLSVFIAMCFSCIPLKANWTPWLTGKCIDKEALYITTASFNLVMDVFILLLPQRIIWNLQMTRNKKIGVSIIFSFGILSVLCAAGRLYATQHLSYQNKGDTNYGIGPLYLWSFSEVTCTLLVFNIPGMPMAFTEGRLGSWIRKWQKSNSAKNSGTPTSWPRSDRNTNNYHNIDGYSSAQIGGMEAPISKDFRTPYHYGPDRGDEDMIYLTDYKGGVNGALRGSNGSNFAN</sequence>